<evidence type="ECO:0000256" key="4">
    <source>
        <dbReference type="ARBA" id="ARBA00023157"/>
    </source>
</evidence>
<name>A0A8J5N0M2_HOMAM</name>
<dbReference type="EMBL" id="JAHLQT010014835">
    <property type="protein sequence ID" value="KAG7170197.1"/>
    <property type="molecule type" value="Genomic_DNA"/>
</dbReference>
<protein>
    <submittedName>
        <fullName evidence="9">Putative DAN domain-containing protein</fullName>
    </submittedName>
</protein>
<evidence type="ECO:0000256" key="3">
    <source>
        <dbReference type="ARBA" id="ARBA00022729"/>
    </source>
</evidence>
<comment type="caution">
    <text evidence="9">The sequence shown here is derived from an EMBL/GenBank/DDBJ whole genome shotgun (WGS) entry which is preliminary data.</text>
</comment>
<gene>
    <name evidence="9" type="ORF">Hamer_G022947</name>
</gene>
<evidence type="ECO:0000256" key="7">
    <source>
        <dbReference type="SAM" id="SignalP"/>
    </source>
</evidence>
<accession>A0A8J5N0M2</accession>
<feature type="signal peptide" evidence="7">
    <location>
        <begin position="1"/>
        <end position="23"/>
    </location>
</feature>
<dbReference type="GO" id="GO:0005576">
    <property type="term" value="C:extracellular region"/>
    <property type="evidence" value="ECO:0007669"/>
    <property type="project" value="UniProtKB-SubCell"/>
</dbReference>
<sequence length="247" mass="27917">MGVGWRMWACVAVVGVCVLPAHTLDWGKSLCNLEEADKTWLQELSAEAEARASASMAALQQQMSQVLAFMEEFKRSEDVWLALSTGAGIVERDLSNQQEKEEEKEDETTTQEPKEEKEEQKEKEKEEIIRHNEEEDTGPKKGECRAEVMDDHTTIGMFYMMSYNHGHCSNRHPITVPIRYCLGYCATKTFIERKAGIWSQGNDCKSCQPGAIETIRIPLVCDDGFTFNKSFDNVVDCKCQGCEAVKN</sequence>
<comment type="subcellular location">
    <subcellularLocation>
        <location evidence="1">Secreted</location>
    </subcellularLocation>
</comment>
<evidence type="ECO:0000256" key="6">
    <source>
        <dbReference type="SAM" id="MobiDB-lite"/>
    </source>
</evidence>
<dbReference type="PROSITE" id="PS01225">
    <property type="entry name" value="CTCK_2"/>
    <property type="match status" value="1"/>
</dbReference>
<keyword evidence="2" id="KW-0964">Secreted</keyword>
<dbReference type="Proteomes" id="UP000747542">
    <property type="component" value="Unassembled WGS sequence"/>
</dbReference>
<dbReference type="OrthoDB" id="6375313at2759"/>
<keyword evidence="10" id="KW-1185">Reference proteome</keyword>
<reference evidence="9" key="1">
    <citation type="journal article" date="2021" name="Sci. Adv.">
        <title>The American lobster genome reveals insights on longevity, neural, and immune adaptations.</title>
        <authorList>
            <person name="Polinski J.M."/>
            <person name="Zimin A.V."/>
            <person name="Clark K.F."/>
            <person name="Kohn A.B."/>
            <person name="Sadowski N."/>
            <person name="Timp W."/>
            <person name="Ptitsyn A."/>
            <person name="Khanna P."/>
            <person name="Romanova D.Y."/>
            <person name="Williams P."/>
            <person name="Greenwood S.J."/>
            <person name="Moroz L.L."/>
            <person name="Walt D.R."/>
            <person name="Bodnar A.G."/>
        </authorList>
    </citation>
    <scope>NUCLEOTIDE SEQUENCE</scope>
    <source>
        <strain evidence="9">GMGI-L3</strain>
    </source>
</reference>
<keyword evidence="3 7" id="KW-0732">Signal</keyword>
<feature type="region of interest" description="Disordered" evidence="6">
    <location>
        <begin position="92"/>
        <end position="145"/>
    </location>
</feature>
<dbReference type="AlphaFoldDB" id="A0A8J5N0M2"/>
<dbReference type="InterPro" id="IPR004133">
    <property type="entry name" value="DAN_dom"/>
</dbReference>
<dbReference type="SMART" id="SM00041">
    <property type="entry name" value="CT"/>
    <property type="match status" value="1"/>
</dbReference>
<dbReference type="Pfam" id="PF03045">
    <property type="entry name" value="DAN"/>
    <property type="match status" value="1"/>
</dbReference>
<keyword evidence="4" id="KW-1015">Disulfide bond</keyword>
<evidence type="ECO:0000256" key="5">
    <source>
        <dbReference type="PROSITE-ProRule" id="PRU00039"/>
    </source>
</evidence>
<evidence type="ECO:0000256" key="2">
    <source>
        <dbReference type="ARBA" id="ARBA00022525"/>
    </source>
</evidence>
<evidence type="ECO:0000259" key="8">
    <source>
        <dbReference type="PROSITE" id="PS01225"/>
    </source>
</evidence>
<dbReference type="InterPro" id="IPR006207">
    <property type="entry name" value="Cys_knot_C"/>
</dbReference>
<feature type="compositionally biased region" description="Basic and acidic residues" evidence="6">
    <location>
        <begin position="112"/>
        <end position="145"/>
    </location>
</feature>
<feature type="compositionally biased region" description="Basic and acidic residues" evidence="6">
    <location>
        <begin position="92"/>
        <end position="101"/>
    </location>
</feature>
<comment type="caution">
    <text evidence="5">Lacks conserved residue(s) required for the propagation of feature annotation.</text>
</comment>
<organism evidence="9 10">
    <name type="scientific">Homarus americanus</name>
    <name type="common">American lobster</name>
    <dbReference type="NCBI Taxonomy" id="6706"/>
    <lineage>
        <taxon>Eukaryota</taxon>
        <taxon>Metazoa</taxon>
        <taxon>Ecdysozoa</taxon>
        <taxon>Arthropoda</taxon>
        <taxon>Crustacea</taxon>
        <taxon>Multicrustacea</taxon>
        <taxon>Malacostraca</taxon>
        <taxon>Eumalacostraca</taxon>
        <taxon>Eucarida</taxon>
        <taxon>Decapoda</taxon>
        <taxon>Pleocyemata</taxon>
        <taxon>Astacidea</taxon>
        <taxon>Nephropoidea</taxon>
        <taxon>Nephropidae</taxon>
        <taxon>Homarus</taxon>
    </lineage>
</organism>
<feature type="domain" description="CTCK" evidence="8">
    <location>
        <begin position="144"/>
        <end position="243"/>
    </location>
</feature>
<feature type="chain" id="PRO_5035316549" evidence="7">
    <location>
        <begin position="24"/>
        <end position="247"/>
    </location>
</feature>
<proteinExistence type="predicted"/>
<evidence type="ECO:0000313" key="9">
    <source>
        <dbReference type="EMBL" id="KAG7170197.1"/>
    </source>
</evidence>
<evidence type="ECO:0000256" key="1">
    <source>
        <dbReference type="ARBA" id="ARBA00004613"/>
    </source>
</evidence>
<evidence type="ECO:0000313" key="10">
    <source>
        <dbReference type="Proteomes" id="UP000747542"/>
    </source>
</evidence>